<dbReference type="EMBL" id="ATBP01001899">
    <property type="protein sequence ID" value="ETR66566.1"/>
    <property type="molecule type" value="Genomic_DNA"/>
</dbReference>
<comment type="caution">
    <text evidence="1">The sequence shown here is derived from an EMBL/GenBank/DDBJ whole genome shotgun (WGS) entry which is preliminary data.</text>
</comment>
<dbReference type="Proteomes" id="UP000189670">
    <property type="component" value="Unassembled WGS sequence"/>
</dbReference>
<dbReference type="AlphaFoldDB" id="A0A1V1NVQ2"/>
<proteinExistence type="predicted"/>
<feature type="non-terminal residue" evidence="1">
    <location>
        <position position="197"/>
    </location>
</feature>
<sequence>MDAEIERIQTNHDSNFTMTSNTQIKFQQYGNRTYPSGGREWDNVTVNASYTTMTTSIHYSGSKSGTLHFTLIDQNTEHPVVSPETYDWNKDTKNQTFIAKIPSGNYTITAFIDTNETGEMNTWEAQGSYSMTVNFEDNLTVYNNIFIHDPKDQYTPQFVEHTGSYKAWFDNYPTIGQPDEDFDQDGYRNFQEYLNGT</sequence>
<accession>A0A1V1NVQ2</accession>
<name>A0A1V1NVQ2_9BACT</name>
<protein>
    <submittedName>
        <fullName evidence="1">Uncharacterized protein</fullName>
    </submittedName>
</protein>
<evidence type="ECO:0000313" key="1">
    <source>
        <dbReference type="EMBL" id="ETR66566.1"/>
    </source>
</evidence>
<gene>
    <name evidence="1" type="ORF">OMM_12634</name>
</gene>
<evidence type="ECO:0000313" key="2">
    <source>
        <dbReference type="Proteomes" id="UP000189670"/>
    </source>
</evidence>
<reference evidence="2" key="1">
    <citation type="submission" date="2012-11" db="EMBL/GenBank/DDBJ databases">
        <authorList>
            <person name="Lucero-Rivera Y.E."/>
            <person name="Tovar-Ramirez D."/>
        </authorList>
    </citation>
    <scope>NUCLEOTIDE SEQUENCE [LARGE SCALE GENOMIC DNA]</scope>
    <source>
        <strain evidence="2">Araruama</strain>
    </source>
</reference>
<organism evidence="1 2">
    <name type="scientific">Candidatus Magnetoglobus multicellularis str. Araruama</name>
    <dbReference type="NCBI Taxonomy" id="890399"/>
    <lineage>
        <taxon>Bacteria</taxon>
        <taxon>Pseudomonadati</taxon>
        <taxon>Thermodesulfobacteriota</taxon>
        <taxon>Desulfobacteria</taxon>
        <taxon>Desulfobacterales</taxon>
        <taxon>Desulfobacteraceae</taxon>
        <taxon>Candidatus Magnetoglobus</taxon>
    </lineage>
</organism>